<dbReference type="GO" id="GO:0106357">
    <property type="term" value="F:glycerol-1-phosphate dehydrogenase (NAD+) activity"/>
    <property type="evidence" value="ECO:0007669"/>
    <property type="project" value="RHEA"/>
</dbReference>
<evidence type="ECO:0000256" key="13">
    <source>
        <dbReference type="PIRSR" id="PIRSR000112-2"/>
    </source>
</evidence>
<keyword evidence="10 11" id="KW-1208">Phospholipid metabolism</keyword>
<evidence type="ECO:0000256" key="1">
    <source>
        <dbReference type="ARBA" id="ARBA00022490"/>
    </source>
</evidence>
<keyword evidence="7 11" id="KW-0520">NAD</keyword>
<comment type="pathway">
    <text evidence="11">Membrane lipid metabolism; glycerophospholipid metabolism.</text>
</comment>
<dbReference type="CDD" id="cd08173">
    <property type="entry name" value="Gro1PDH"/>
    <property type="match status" value="1"/>
</dbReference>
<dbReference type="Proteomes" id="UP000007807">
    <property type="component" value="Chromosome"/>
</dbReference>
<dbReference type="UniPathway" id="UPA00940"/>
<comment type="catalytic activity">
    <reaction evidence="11">
        <text>sn-glycerol 1-phosphate + NADP(+) = dihydroxyacetone phosphate + NADPH + H(+)</text>
        <dbReference type="Rhea" id="RHEA:21416"/>
        <dbReference type="ChEBI" id="CHEBI:15378"/>
        <dbReference type="ChEBI" id="CHEBI:57642"/>
        <dbReference type="ChEBI" id="CHEBI:57685"/>
        <dbReference type="ChEBI" id="CHEBI:57783"/>
        <dbReference type="ChEBI" id="CHEBI:58349"/>
        <dbReference type="EC" id="1.1.1.261"/>
    </reaction>
</comment>
<evidence type="ECO:0000256" key="12">
    <source>
        <dbReference type="PIRSR" id="PIRSR000112-1"/>
    </source>
</evidence>
<dbReference type="AlphaFoldDB" id="F4BZA0"/>
<comment type="catalytic activity">
    <reaction evidence="11">
        <text>sn-glycerol 1-phosphate + NAD(+) = dihydroxyacetone phosphate + NADH + H(+)</text>
        <dbReference type="Rhea" id="RHEA:21412"/>
        <dbReference type="ChEBI" id="CHEBI:15378"/>
        <dbReference type="ChEBI" id="CHEBI:57540"/>
        <dbReference type="ChEBI" id="CHEBI:57642"/>
        <dbReference type="ChEBI" id="CHEBI:57685"/>
        <dbReference type="ChEBI" id="CHEBI:57945"/>
        <dbReference type="EC" id="1.1.1.261"/>
    </reaction>
</comment>
<feature type="binding site" evidence="11">
    <location>
        <position position="171"/>
    </location>
    <ligand>
        <name>Zn(2+)</name>
        <dbReference type="ChEBI" id="CHEBI:29105"/>
        <note>catalytic</note>
    </ligand>
</feature>
<evidence type="ECO:0000256" key="4">
    <source>
        <dbReference type="ARBA" id="ARBA00022833"/>
    </source>
</evidence>
<organism evidence="15 16">
    <name type="scientific">Methanothrix soehngenii (strain ATCC 5969 / DSM 3671 / JCM 10134 / NBRC 103675 / OCM 69 / GP-6)</name>
    <name type="common">Methanosaeta concilii</name>
    <dbReference type="NCBI Taxonomy" id="990316"/>
    <lineage>
        <taxon>Archaea</taxon>
        <taxon>Methanobacteriati</taxon>
        <taxon>Methanobacteriota</taxon>
        <taxon>Stenosarchaea group</taxon>
        <taxon>Methanomicrobia</taxon>
        <taxon>Methanotrichales</taxon>
        <taxon>Methanotrichaceae</taxon>
        <taxon>Methanothrix</taxon>
    </lineage>
</organism>
<evidence type="ECO:0000256" key="3">
    <source>
        <dbReference type="ARBA" id="ARBA00022723"/>
    </source>
</evidence>
<dbReference type="KEGG" id="mcj:MCON_1056"/>
<keyword evidence="3 11" id="KW-0479">Metal-binding</keyword>
<keyword evidence="2 11" id="KW-0444">Lipid biosynthesis</keyword>
<dbReference type="HOGENOM" id="CLU_038362_0_0_2"/>
<keyword evidence="16" id="KW-1185">Reference proteome</keyword>
<proteinExistence type="inferred from homology"/>
<accession>F4BZA0</accession>
<dbReference type="Gene3D" id="3.40.50.1970">
    <property type="match status" value="1"/>
</dbReference>
<dbReference type="PANTHER" id="PTHR43616:SF5">
    <property type="entry name" value="GLYCEROL DEHYDROGENASE 1"/>
    <property type="match status" value="1"/>
</dbReference>
<dbReference type="FunCoup" id="F4BZA0">
    <property type="interactions" value="13"/>
</dbReference>
<dbReference type="SUPFAM" id="SSF56796">
    <property type="entry name" value="Dehydroquinate synthase-like"/>
    <property type="match status" value="1"/>
</dbReference>
<evidence type="ECO:0000256" key="10">
    <source>
        <dbReference type="ARBA" id="ARBA00023264"/>
    </source>
</evidence>
<feature type="binding site" evidence="11">
    <location>
        <position position="255"/>
    </location>
    <ligand>
        <name>substrate</name>
    </ligand>
</feature>
<feature type="binding site" evidence="11 14">
    <location>
        <begin position="119"/>
        <end position="122"/>
    </location>
    <ligand>
        <name>NAD(+)</name>
        <dbReference type="ChEBI" id="CHEBI:57540"/>
    </ligand>
</feature>
<dbReference type="PANTHER" id="PTHR43616">
    <property type="entry name" value="GLYCEROL DEHYDROGENASE"/>
    <property type="match status" value="1"/>
</dbReference>
<feature type="binding site" evidence="11">
    <location>
        <position position="251"/>
    </location>
    <ligand>
        <name>Zn(2+)</name>
        <dbReference type="ChEBI" id="CHEBI:29105"/>
        <note>catalytic</note>
    </ligand>
</feature>
<comment type="cofactor">
    <cofactor evidence="11 12">
        <name>Zn(2+)</name>
        <dbReference type="ChEBI" id="CHEBI:29105"/>
    </cofactor>
    <text evidence="11 12">Binds 1 zinc ion per subunit.</text>
</comment>
<dbReference type="EC" id="1.1.1.261" evidence="11"/>
<keyword evidence="6 11" id="KW-0560">Oxidoreductase</keyword>
<comment type="subcellular location">
    <subcellularLocation>
        <location evidence="11">Cytoplasm</location>
    </subcellularLocation>
</comment>
<feature type="binding site" evidence="12">
    <location>
        <position position="267"/>
    </location>
    <ligand>
        <name>glycerol</name>
        <dbReference type="ChEBI" id="CHEBI:17754"/>
    </ligand>
</feature>
<evidence type="ECO:0000256" key="2">
    <source>
        <dbReference type="ARBA" id="ARBA00022516"/>
    </source>
</evidence>
<feature type="binding site" evidence="12">
    <location>
        <position position="171"/>
    </location>
    <ligand>
        <name>glycerol</name>
        <dbReference type="ChEBI" id="CHEBI:17754"/>
    </ligand>
</feature>
<feature type="binding site" evidence="12">
    <location>
        <position position="251"/>
    </location>
    <ligand>
        <name>glycerol</name>
        <dbReference type="ChEBI" id="CHEBI:17754"/>
    </ligand>
</feature>
<evidence type="ECO:0000256" key="5">
    <source>
        <dbReference type="ARBA" id="ARBA00022857"/>
    </source>
</evidence>
<dbReference type="InterPro" id="IPR023002">
    <property type="entry name" value="G1P_dehydrogenase_arc"/>
</dbReference>
<keyword evidence="4 11" id="KW-0862">Zinc</keyword>
<dbReference type="InParanoid" id="F4BZA0"/>
<dbReference type="EMBL" id="CP002565">
    <property type="protein sequence ID" value="AEB67799.1"/>
    <property type="molecule type" value="Genomic_DNA"/>
</dbReference>
<feature type="binding site" evidence="13">
    <location>
        <position position="124"/>
    </location>
    <ligand>
        <name>glycerol</name>
        <dbReference type="ChEBI" id="CHEBI:17754"/>
    </ligand>
</feature>
<dbReference type="Pfam" id="PF13685">
    <property type="entry name" value="Fe-ADH_2"/>
    <property type="match status" value="1"/>
</dbReference>
<dbReference type="Gene3D" id="1.20.1090.10">
    <property type="entry name" value="Dehydroquinate synthase-like - alpha domain"/>
    <property type="match status" value="1"/>
</dbReference>
<dbReference type="GO" id="GO:0046872">
    <property type="term" value="F:metal ion binding"/>
    <property type="evidence" value="ECO:0007669"/>
    <property type="project" value="UniProtKB-KW"/>
</dbReference>
<feature type="binding site" evidence="11 14">
    <location>
        <position position="128"/>
    </location>
    <ligand>
        <name>NAD(+)</name>
        <dbReference type="ChEBI" id="CHEBI:57540"/>
    </ligand>
</feature>
<dbReference type="GO" id="GO:0005737">
    <property type="term" value="C:cytoplasm"/>
    <property type="evidence" value="ECO:0007669"/>
    <property type="project" value="UniProtKB-SubCell"/>
</dbReference>
<gene>
    <name evidence="11 15" type="primary">egsA</name>
    <name evidence="15" type="ordered locus">MCON_1056</name>
</gene>
<dbReference type="GO" id="GO:0006650">
    <property type="term" value="P:glycerophospholipid metabolic process"/>
    <property type="evidence" value="ECO:0007669"/>
    <property type="project" value="UniProtKB-UniRule"/>
</dbReference>
<comment type="similarity">
    <text evidence="11">Belongs to the glycerol-1-phosphate dehydrogenase family.</text>
</comment>
<protein>
    <recommendedName>
        <fullName evidence="11">Glycerol-1-phosphate dehydrogenase [NAD(P)+]</fullName>
        <shortName evidence="11">G1P dehydrogenase</shortName>
        <shortName evidence="11">G1PDH</shortName>
        <ecNumber evidence="11">1.1.1.261</ecNumber>
    </recommendedName>
    <alternativeName>
        <fullName evidence="11">Enantiomeric glycerophosphate synthase</fullName>
    </alternativeName>
    <alternativeName>
        <fullName evidence="11">sn-glycerol-1-phosphate dehydrogenase</fullName>
    </alternativeName>
</protein>
<dbReference type="GO" id="GO:0106358">
    <property type="term" value="F:glycerol-1-phosphate dehydrogenase (NADP+) activity"/>
    <property type="evidence" value="ECO:0007669"/>
    <property type="project" value="RHEA"/>
</dbReference>
<evidence type="ECO:0000256" key="9">
    <source>
        <dbReference type="ARBA" id="ARBA00023209"/>
    </source>
</evidence>
<evidence type="ECO:0000313" key="16">
    <source>
        <dbReference type="Proteomes" id="UP000007807"/>
    </source>
</evidence>
<evidence type="ECO:0000256" key="11">
    <source>
        <dbReference type="HAMAP-Rule" id="MF_00497"/>
    </source>
</evidence>
<evidence type="ECO:0000256" key="14">
    <source>
        <dbReference type="PIRSR" id="PIRSR000112-3"/>
    </source>
</evidence>
<sequence length="349" mass="36863">MTGSRWMELPRIVAVGNEAILELPQICSYLHLEGPGLIVTGPHTDDVVGKTILELLNSGGFEPQTLICTASKLEEVDRAEARAREIEAGFLIGAGGGRSIDIAKIASMRTNIPFLSLPTAASHDGICSSQASLTVNGEAVSLPAQSPLAIVADTGIIARAPARLLAAGCGDIISNYTAILDWQLAHRLRSEEFSEYASALSGMTAKMIVERASDIRPGLEESAKIVVKALISSGVAMSIAGSSRPASGSEHKFAHSINRIAPRRGLHGELCGLGTIMMMYLHGKDWKMIREALAQVGAPTSADQIGLDAETVVEALVNAHRIRPERYTILDSGLNRDAAARAAEATGVI</sequence>
<keyword evidence="1 11" id="KW-0963">Cytoplasm</keyword>
<dbReference type="PIRSF" id="PIRSF000112">
    <property type="entry name" value="Glycerol_dehydrogenase"/>
    <property type="match status" value="1"/>
</dbReference>
<evidence type="ECO:0000256" key="6">
    <source>
        <dbReference type="ARBA" id="ARBA00023002"/>
    </source>
</evidence>
<dbReference type="InterPro" id="IPR032837">
    <property type="entry name" value="G1PDH"/>
</dbReference>
<evidence type="ECO:0000256" key="8">
    <source>
        <dbReference type="ARBA" id="ARBA00023098"/>
    </source>
</evidence>
<dbReference type="InterPro" id="IPR016205">
    <property type="entry name" value="Glycerol_DH"/>
</dbReference>
<name>F4BZA0_METSG</name>
<keyword evidence="8 11" id="KW-0443">Lipid metabolism</keyword>
<comment type="function">
    <text evidence="11">Catalyzes the NAD(P)H-dependent reduction of dihydroxyacetonephosphate (DHAP or glycerone phosphate) to glycerol 1-phosphate (G1P). The G1P thus generated is used as the glycerophosphate backbone of phospholipids in the cellular membranes of Archaea.</text>
</comment>
<evidence type="ECO:0000313" key="15">
    <source>
        <dbReference type="EMBL" id="AEB67799.1"/>
    </source>
</evidence>
<feature type="binding site" evidence="11 14">
    <location>
        <begin position="97"/>
        <end position="101"/>
    </location>
    <ligand>
        <name>NAD(+)</name>
        <dbReference type="ChEBI" id="CHEBI:57540"/>
    </ligand>
</feature>
<dbReference type="STRING" id="990316.MCON_1056"/>
<evidence type="ECO:0000256" key="7">
    <source>
        <dbReference type="ARBA" id="ARBA00023027"/>
    </source>
</evidence>
<dbReference type="HAMAP" id="MF_00497_A">
    <property type="entry name" value="G1P_dehydrogenase_A"/>
    <property type="match status" value="1"/>
</dbReference>
<dbReference type="GO" id="GO:0008654">
    <property type="term" value="P:phospholipid biosynthetic process"/>
    <property type="evidence" value="ECO:0007669"/>
    <property type="project" value="UniProtKB-KW"/>
</dbReference>
<feature type="binding site" evidence="11">
    <location>
        <position position="124"/>
    </location>
    <ligand>
        <name>substrate</name>
    </ligand>
</feature>
<keyword evidence="5 11" id="KW-0521">NADP</keyword>
<feature type="binding site" evidence="11">
    <location>
        <position position="171"/>
    </location>
    <ligand>
        <name>substrate</name>
    </ligand>
</feature>
<keyword evidence="9 11" id="KW-0594">Phospholipid biosynthesis</keyword>
<feature type="binding site" evidence="11">
    <location>
        <position position="267"/>
    </location>
    <ligand>
        <name>Zn(2+)</name>
        <dbReference type="ChEBI" id="CHEBI:29105"/>
        <note>catalytic</note>
    </ligand>
</feature>
<reference evidence="15 16" key="1">
    <citation type="journal article" date="2011" name="J. Bacteriol.">
        <title>Complete genome sequence of Methanosaeta concilii, a specialist in aceticlastic methanogenesis.</title>
        <authorList>
            <person name="Barber R.D."/>
            <person name="Zhang L."/>
            <person name="Harnack M."/>
            <person name="Olson M.V."/>
            <person name="Kaul R."/>
            <person name="Ingram-Smith C."/>
            <person name="Smith K.S."/>
        </authorList>
    </citation>
    <scope>NUCLEOTIDE SEQUENCE [LARGE SCALE GENOMIC DNA]</scope>
    <source>
        <strain evidence="16">ATCC 5969 / DSM 3671 / JCM 10134 / NBRC 103675 / OCM 69 / GP-6</strain>
    </source>
</reference>
<dbReference type="NCBIfam" id="NF002022">
    <property type="entry name" value="PRK00843.1"/>
    <property type="match status" value="1"/>
</dbReference>